<dbReference type="EMBL" id="VTTN01000007">
    <property type="protein sequence ID" value="KAA0594863.1"/>
    <property type="molecule type" value="Genomic_DNA"/>
</dbReference>
<name>A0A5A9GKK0_AZOLI</name>
<dbReference type="Proteomes" id="UP000324927">
    <property type="component" value="Unassembled WGS sequence"/>
</dbReference>
<feature type="transmembrane region" description="Helical" evidence="1">
    <location>
        <begin position="138"/>
        <end position="156"/>
    </location>
</feature>
<dbReference type="RefSeq" id="WP_149232620.1">
    <property type="nucleotide sequence ID" value="NZ_JALJXJ010000010.1"/>
</dbReference>
<accession>A0A5A9GKK0</accession>
<dbReference type="InterPro" id="IPR009936">
    <property type="entry name" value="DUF1468"/>
</dbReference>
<keyword evidence="1" id="KW-1133">Transmembrane helix</keyword>
<reference evidence="3 4" key="1">
    <citation type="submission" date="2019-08" db="EMBL/GenBank/DDBJ databases">
        <authorList>
            <person name="Grouzdev D."/>
            <person name="Tikhonova E."/>
            <person name="Kravchenko I."/>
        </authorList>
    </citation>
    <scope>NUCLEOTIDE SEQUENCE [LARGE SCALE GENOMIC DNA]</scope>
    <source>
        <strain evidence="3 4">59b</strain>
    </source>
</reference>
<sequence length="166" mass="17095">MQSLKPSCKERIGAALLIAMGLGIMNAGYSYELGTLRHMGPGLVPFALGAMLSLVGLLIGATTGGGDRARRLPGHEVGHGAGQGEAQTDADWRGWLCILGGVVSFVLLGHFGGLVPASFAAVFLSALGDREATLRESAGLAAATTAAGVAIFHYGLHLQLPLFRWG</sequence>
<feature type="transmembrane region" description="Helical" evidence="1">
    <location>
        <begin position="12"/>
        <end position="31"/>
    </location>
</feature>
<evidence type="ECO:0000313" key="4">
    <source>
        <dbReference type="Proteomes" id="UP000324927"/>
    </source>
</evidence>
<organism evidence="3 4">
    <name type="scientific">Azospirillum lipoferum</name>
    <dbReference type="NCBI Taxonomy" id="193"/>
    <lineage>
        <taxon>Bacteria</taxon>
        <taxon>Pseudomonadati</taxon>
        <taxon>Pseudomonadota</taxon>
        <taxon>Alphaproteobacteria</taxon>
        <taxon>Rhodospirillales</taxon>
        <taxon>Azospirillaceae</taxon>
        <taxon>Azospirillum</taxon>
    </lineage>
</organism>
<dbReference type="Pfam" id="PF07331">
    <property type="entry name" value="TctB"/>
    <property type="match status" value="1"/>
</dbReference>
<feature type="domain" description="DUF1468" evidence="2">
    <location>
        <begin position="13"/>
        <end position="161"/>
    </location>
</feature>
<feature type="transmembrane region" description="Helical" evidence="1">
    <location>
        <begin position="95"/>
        <end position="126"/>
    </location>
</feature>
<evidence type="ECO:0000313" key="3">
    <source>
        <dbReference type="EMBL" id="KAA0594863.1"/>
    </source>
</evidence>
<keyword evidence="1" id="KW-0812">Transmembrane</keyword>
<dbReference type="AlphaFoldDB" id="A0A5A9GKK0"/>
<keyword evidence="4" id="KW-1185">Reference proteome</keyword>
<comment type="caution">
    <text evidence="3">The sequence shown here is derived from an EMBL/GenBank/DDBJ whole genome shotgun (WGS) entry which is preliminary data.</text>
</comment>
<dbReference type="OrthoDB" id="5186924at2"/>
<evidence type="ECO:0000259" key="2">
    <source>
        <dbReference type="Pfam" id="PF07331"/>
    </source>
</evidence>
<gene>
    <name evidence="3" type="ORF">FZ942_18840</name>
</gene>
<keyword evidence="1" id="KW-0472">Membrane</keyword>
<evidence type="ECO:0000256" key="1">
    <source>
        <dbReference type="SAM" id="Phobius"/>
    </source>
</evidence>
<feature type="transmembrane region" description="Helical" evidence="1">
    <location>
        <begin position="43"/>
        <end position="61"/>
    </location>
</feature>
<protein>
    <submittedName>
        <fullName evidence="3">Tripartite tricarboxylate transporter TctB family protein</fullName>
    </submittedName>
</protein>
<proteinExistence type="predicted"/>